<reference evidence="3" key="1">
    <citation type="submission" date="2025-08" db="UniProtKB">
        <authorList>
            <consortium name="RefSeq"/>
        </authorList>
    </citation>
    <scope>IDENTIFICATION</scope>
    <source>
        <tissue evidence="3">Fruit stalk</tissue>
    </source>
</reference>
<evidence type="ECO:0000313" key="3">
    <source>
        <dbReference type="RefSeq" id="XP_022770643.1"/>
    </source>
</evidence>
<evidence type="ECO:0000313" key="2">
    <source>
        <dbReference type="Proteomes" id="UP000515121"/>
    </source>
</evidence>
<protein>
    <submittedName>
        <fullName evidence="3">Uncharacterized protein LOC111313983</fullName>
    </submittedName>
</protein>
<feature type="region of interest" description="Disordered" evidence="1">
    <location>
        <begin position="74"/>
        <end position="97"/>
    </location>
</feature>
<proteinExistence type="predicted"/>
<evidence type="ECO:0000256" key="1">
    <source>
        <dbReference type="SAM" id="MobiDB-lite"/>
    </source>
</evidence>
<name>A0A6P6B0H6_DURZI</name>
<dbReference type="KEGG" id="dzi:111313983"/>
<dbReference type="AlphaFoldDB" id="A0A6P6B0H6"/>
<gene>
    <name evidence="3" type="primary">LOC111313983</name>
</gene>
<accession>A0A6P6B0H6</accession>
<organism evidence="2 3">
    <name type="scientific">Durio zibethinus</name>
    <name type="common">Durian</name>
    <dbReference type="NCBI Taxonomy" id="66656"/>
    <lineage>
        <taxon>Eukaryota</taxon>
        <taxon>Viridiplantae</taxon>
        <taxon>Streptophyta</taxon>
        <taxon>Embryophyta</taxon>
        <taxon>Tracheophyta</taxon>
        <taxon>Spermatophyta</taxon>
        <taxon>Magnoliopsida</taxon>
        <taxon>eudicotyledons</taxon>
        <taxon>Gunneridae</taxon>
        <taxon>Pentapetalae</taxon>
        <taxon>rosids</taxon>
        <taxon>malvids</taxon>
        <taxon>Malvales</taxon>
        <taxon>Malvaceae</taxon>
        <taxon>Helicteroideae</taxon>
        <taxon>Durio</taxon>
    </lineage>
</organism>
<sequence>MENIMLFYNHGGHDYGDHDGAGHVNDQNGDAHGFYALPTHRMDSLKSKEMKLEGQQTTSFLTIERELIVAKADSHIFPTPNRHSPKSKRKRQQESQIFWLRLKNKK</sequence>
<dbReference type="Proteomes" id="UP000515121">
    <property type="component" value="Unplaced"/>
</dbReference>
<keyword evidence="2" id="KW-1185">Reference proteome</keyword>
<dbReference type="GeneID" id="111313983"/>
<dbReference type="RefSeq" id="XP_022770643.1">
    <property type="nucleotide sequence ID" value="XM_022914908.1"/>
</dbReference>